<sequence length="64" mass="7103">MESIQNGLKDITLFLGGFLNVTVLLFVIVVILLVGASRRKKRKSGGRSTPKDYLDDEKRRGPGE</sequence>
<keyword evidence="2" id="KW-0472">Membrane</keyword>
<dbReference type="Proteomes" id="UP000004080">
    <property type="component" value="Unassembled WGS sequence"/>
</dbReference>
<gene>
    <name evidence="3" type="ORF">A374_07679</name>
</gene>
<evidence type="ECO:0000256" key="1">
    <source>
        <dbReference type="SAM" id="MobiDB-lite"/>
    </source>
</evidence>
<comment type="caution">
    <text evidence="3">The sequence shown here is derived from an EMBL/GenBank/DDBJ whole genome shotgun (WGS) entry which is preliminary data.</text>
</comment>
<feature type="compositionally biased region" description="Basic and acidic residues" evidence="1">
    <location>
        <begin position="49"/>
        <end position="64"/>
    </location>
</feature>
<dbReference type="PATRIC" id="fig|1196324.3.peg.1574"/>
<dbReference type="STRING" id="1196324.A374_07679"/>
<feature type="transmembrane region" description="Helical" evidence="2">
    <location>
        <begin position="12"/>
        <end position="34"/>
    </location>
</feature>
<dbReference type="RefSeq" id="WP_007201631.1">
    <property type="nucleotide sequence ID" value="NZ_AKKV01000024.1"/>
</dbReference>
<protein>
    <submittedName>
        <fullName evidence="3">Uncharacterized protein</fullName>
    </submittedName>
</protein>
<reference evidence="3 4" key="1">
    <citation type="journal article" date="2012" name="J. Bacteriol.">
        <title>Genome of Bacillus macauensis ZFHKF-1, a Long-Chain-Forming Bacterium.</title>
        <authorList>
            <person name="Cai L."/>
            <person name="Zhang T."/>
        </authorList>
    </citation>
    <scope>NUCLEOTIDE SEQUENCE [LARGE SCALE GENOMIC DNA]</scope>
    <source>
        <strain evidence="3 4">ZFHKF-1</strain>
    </source>
</reference>
<keyword evidence="2" id="KW-0812">Transmembrane</keyword>
<name>I8AJJ9_9BACL</name>
<organism evidence="3 4">
    <name type="scientific">Fictibacillus macauensis ZFHKF-1</name>
    <dbReference type="NCBI Taxonomy" id="1196324"/>
    <lineage>
        <taxon>Bacteria</taxon>
        <taxon>Bacillati</taxon>
        <taxon>Bacillota</taxon>
        <taxon>Bacilli</taxon>
        <taxon>Bacillales</taxon>
        <taxon>Fictibacillaceae</taxon>
        <taxon>Fictibacillus</taxon>
    </lineage>
</organism>
<keyword evidence="4" id="KW-1185">Reference proteome</keyword>
<accession>I8AJJ9</accession>
<dbReference type="AlphaFoldDB" id="I8AJJ9"/>
<evidence type="ECO:0000313" key="4">
    <source>
        <dbReference type="Proteomes" id="UP000004080"/>
    </source>
</evidence>
<keyword evidence="2" id="KW-1133">Transmembrane helix</keyword>
<evidence type="ECO:0000313" key="3">
    <source>
        <dbReference type="EMBL" id="EIT85699.1"/>
    </source>
</evidence>
<feature type="region of interest" description="Disordered" evidence="1">
    <location>
        <begin position="37"/>
        <end position="64"/>
    </location>
</feature>
<proteinExistence type="predicted"/>
<dbReference type="EMBL" id="AKKV01000024">
    <property type="protein sequence ID" value="EIT85699.1"/>
    <property type="molecule type" value="Genomic_DNA"/>
</dbReference>
<evidence type="ECO:0000256" key="2">
    <source>
        <dbReference type="SAM" id="Phobius"/>
    </source>
</evidence>